<evidence type="ECO:0000256" key="6">
    <source>
        <dbReference type="SAM" id="Phobius"/>
    </source>
</evidence>
<dbReference type="PANTHER" id="PTHR30482:SF17">
    <property type="entry name" value="ABC TRANSPORTER ATP-BINDING PROTEIN"/>
    <property type="match status" value="1"/>
</dbReference>
<evidence type="ECO:0000256" key="2">
    <source>
        <dbReference type="ARBA" id="ARBA00022475"/>
    </source>
</evidence>
<feature type="transmembrane region" description="Helical" evidence="6">
    <location>
        <begin position="125"/>
        <end position="148"/>
    </location>
</feature>
<feature type="transmembrane region" description="Helical" evidence="6">
    <location>
        <begin position="96"/>
        <end position="118"/>
    </location>
</feature>
<dbReference type="Pfam" id="PF02653">
    <property type="entry name" value="BPD_transp_2"/>
    <property type="match status" value="1"/>
</dbReference>
<proteinExistence type="predicted"/>
<dbReference type="Proteomes" id="UP001243846">
    <property type="component" value="Unassembled WGS sequence"/>
</dbReference>
<feature type="transmembrane region" description="Helical" evidence="6">
    <location>
        <begin position="65"/>
        <end position="84"/>
    </location>
</feature>
<dbReference type="InterPro" id="IPR001851">
    <property type="entry name" value="ABC_transp_permease"/>
</dbReference>
<accession>A0ABT8D6T1</accession>
<gene>
    <name evidence="7" type="ORF">QWZ10_02465</name>
</gene>
<keyword evidence="5 6" id="KW-0472">Membrane</keyword>
<keyword evidence="4 6" id="KW-1133">Transmembrane helix</keyword>
<keyword evidence="2" id="KW-1003">Cell membrane</keyword>
<dbReference type="RefSeq" id="WP_377688612.1">
    <property type="nucleotide sequence ID" value="NZ_JBHMDZ010000049.1"/>
</dbReference>
<comment type="subcellular location">
    <subcellularLocation>
        <location evidence="1">Cell membrane</location>
        <topology evidence="1">Multi-pass membrane protein</topology>
    </subcellularLocation>
</comment>
<dbReference type="InterPro" id="IPR043428">
    <property type="entry name" value="LivM-like"/>
</dbReference>
<dbReference type="PANTHER" id="PTHR30482">
    <property type="entry name" value="HIGH-AFFINITY BRANCHED-CHAIN AMINO ACID TRANSPORT SYSTEM PERMEASE"/>
    <property type="match status" value="1"/>
</dbReference>
<dbReference type="EMBL" id="JAUFRC010000001">
    <property type="protein sequence ID" value="MDN3710964.1"/>
    <property type="molecule type" value="Genomic_DNA"/>
</dbReference>
<organism evidence="7 8">
    <name type="scientific">Paracoccus cavernae</name>
    <dbReference type="NCBI Taxonomy" id="1571207"/>
    <lineage>
        <taxon>Bacteria</taxon>
        <taxon>Pseudomonadati</taxon>
        <taxon>Pseudomonadota</taxon>
        <taxon>Alphaproteobacteria</taxon>
        <taxon>Rhodobacterales</taxon>
        <taxon>Paracoccaceae</taxon>
        <taxon>Paracoccus</taxon>
    </lineage>
</organism>
<evidence type="ECO:0000256" key="4">
    <source>
        <dbReference type="ARBA" id="ARBA00022989"/>
    </source>
</evidence>
<evidence type="ECO:0000313" key="8">
    <source>
        <dbReference type="Proteomes" id="UP001243846"/>
    </source>
</evidence>
<sequence>MQLSRETTLDLAIFALLVATALGAALAGQSFTVTLATKVAILGLAGVGLNLVLGYGGLVSFGHAAFFGIGGYVTAILASHAANYEPLAFGFEGTTQMLAIWPMAIIAAGLAGLVIGALSLRTSGVYFIMVTLAFAQMLYYLAISWPAYGGEDGLSFYTRNSFPGLNTFDPLQYFAICATLLAVVLLLCACLTRSRFGLALAAARQSPARTEATGIRPYPVRLTAFVISAMICGLAGALYADLNRFMSPAAMSWHMSGEIMVFVILGGTGRLAGPIIGAAVYILLEQLLGPVSQYWLGLLGLLLLLIVIFAPGGITGLILREKRHG</sequence>
<evidence type="ECO:0000256" key="3">
    <source>
        <dbReference type="ARBA" id="ARBA00022692"/>
    </source>
</evidence>
<feature type="transmembrane region" description="Helical" evidence="6">
    <location>
        <begin position="218"/>
        <end position="239"/>
    </location>
</feature>
<evidence type="ECO:0000256" key="1">
    <source>
        <dbReference type="ARBA" id="ARBA00004651"/>
    </source>
</evidence>
<reference evidence="8" key="1">
    <citation type="journal article" date="2019" name="Int. J. Syst. Evol. Microbiol.">
        <title>The Global Catalogue of Microorganisms (GCM) 10K type strain sequencing project: providing services to taxonomists for standard genome sequencing and annotation.</title>
        <authorList>
            <consortium name="The Broad Institute Genomics Platform"/>
            <consortium name="The Broad Institute Genome Sequencing Center for Infectious Disease"/>
            <person name="Wu L."/>
            <person name="Ma J."/>
        </authorList>
    </citation>
    <scope>NUCLEOTIDE SEQUENCE [LARGE SCALE GENOMIC DNA]</scope>
    <source>
        <strain evidence="8">CECT 8482</strain>
    </source>
</reference>
<evidence type="ECO:0000313" key="7">
    <source>
        <dbReference type="EMBL" id="MDN3710964.1"/>
    </source>
</evidence>
<protein>
    <submittedName>
        <fullName evidence="7">Branched-chain amino acid ABC transporter permease</fullName>
    </submittedName>
</protein>
<feature type="transmembrane region" description="Helical" evidence="6">
    <location>
        <begin position="37"/>
        <end position="58"/>
    </location>
</feature>
<comment type="caution">
    <text evidence="7">The sequence shown here is derived from an EMBL/GenBank/DDBJ whole genome shotgun (WGS) entry which is preliminary data.</text>
</comment>
<name>A0ABT8D6T1_9RHOB</name>
<feature type="transmembrane region" description="Helical" evidence="6">
    <location>
        <begin position="171"/>
        <end position="191"/>
    </location>
</feature>
<feature type="transmembrane region" description="Helical" evidence="6">
    <location>
        <begin position="259"/>
        <end position="284"/>
    </location>
</feature>
<keyword evidence="8" id="KW-1185">Reference proteome</keyword>
<keyword evidence="3 6" id="KW-0812">Transmembrane</keyword>
<evidence type="ECO:0000256" key="5">
    <source>
        <dbReference type="ARBA" id="ARBA00023136"/>
    </source>
</evidence>
<feature type="transmembrane region" description="Helical" evidence="6">
    <location>
        <begin position="296"/>
        <end position="319"/>
    </location>
</feature>
<dbReference type="CDD" id="cd06581">
    <property type="entry name" value="TM_PBP1_LivM_like"/>
    <property type="match status" value="1"/>
</dbReference>